<keyword evidence="3" id="KW-0227">DNA damage</keyword>
<evidence type="ECO:0000313" key="7">
    <source>
        <dbReference type="Proteomes" id="UP000255213"/>
    </source>
</evidence>
<reference evidence="6 7" key="1">
    <citation type="submission" date="2018-06" db="EMBL/GenBank/DDBJ databases">
        <authorList>
            <consortium name="Pathogen Informatics"/>
            <person name="Doyle S."/>
        </authorList>
    </citation>
    <scope>NUCLEOTIDE SEQUENCE [LARGE SCALE GENOMIC DNA]</scope>
    <source>
        <strain evidence="6 7">NCTC12957</strain>
    </source>
</reference>
<dbReference type="SMART" id="SM00482">
    <property type="entry name" value="POLAc"/>
    <property type="match status" value="1"/>
</dbReference>
<dbReference type="InterPro" id="IPR001098">
    <property type="entry name" value="DNA-dir_DNA_pol_A_palm_dom"/>
</dbReference>
<dbReference type="InterPro" id="IPR043502">
    <property type="entry name" value="DNA/RNA_pol_sf"/>
</dbReference>
<dbReference type="SUPFAM" id="SSF56672">
    <property type="entry name" value="DNA/RNA polymerases"/>
    <property type="match status" value="1"/>
</dbReference>
<comment type="catalytic activity">
    <reaction evidence="4">
        <text>DNA(n) + a 2'-deoxyribonucleoside 5'-triphosphate = DNA(n+1) + diphosphate</text>
        <dbReference type="Rhea" id="RHEA:22508"/>
        <dbReference type="Rhea" id="RHEA-COMP:17339"/>
        <dbReference type="Rhea" id="RHEA-COMP:17340"/>
        <dbReference type="ChEBI" id="CHEBI:33019"/>
        <dbReference type="ChEBI" id="CHEBI:61560"/>
        <dbReference type="ChEBI" id="CHEBI:173112"/>
        <dbReference type="EC" id="2.7.7.7"/>
    </reaction>
</comment>
<dbReference type="SUPFAM" id="SSF53098">
    <property type="entry name" value="Ribonuclease H-like"/>
    <property type="match status" value="1"/>
</dbReference>
<evidence type="ECO:0000256" key="4">
    <source>
        <dbReference type="ARBA" id="ARBA00049244"/>
    </source>
</evidence>
<keyword evidence="6" id="KW-0548">Nucleotidyltransferase</keyword>
<dbReference type="EC" id="2.7.7.7" evidence="1"/>
<evidence type="ECO:0000259" key="5">
    <source>
        <dbReference type="SMART" id="SM00482"/>
    </source>
</evidence>
<dbReference type="GO" id="GO:0003677">
    <property type="term" value="F:DNA binding"/>
    <property type="evidence" value="ECO:0007669"/>
    <property type="project" value="InterPro"/>
</dbReference>
<dbReference type="PANTHER" id="PTHR10133">
    <property type="entry name" value="DNA POLYMERASE I"/>
    <property type="match status" value="1"/>
</dbReference>
<dbReference type="AlphaFoldDB" id="A0A380IEE1"/>
<sequence>MKQLSLDIETYSDVDLIKCGVYRYVDSPDFEVLLCAYQVDDQPIEIVDLAQGEPFPKEIQQALMDDAVLKTAFNANFERVCLSKYLHQPLSARSWSCTAVQAASLGLSHSLEGVAQVLQMDQQKMKEGRRLIRYFCLPCTPTQANGKRTRNYPHHAREDWELFKRYCKKDVEVESAIRTRLKSYLLPEDEQALYQLDQTINDRGIQVDQTLVEQAILCDLTYKEQVTKRAYELSGVENPNSVIQVKNWLETKGVFMDSLNKKSIQAQMKEEEGEVLEMLQFRLLLSKTSVKKYQAIERCVTTKGRVHGLLQFYGANRTGRWAGRLVQVQNLPQNKLPDLALARQLVKEGQFELLDLLYDNVPTVLSELIRTAFIPKEGHEFIVADFAAIEARVLAWLAGESWRLEVFEAGEDIYCASASTMFGIPVEKHGQNSHLRQKGKIAELALGYGGAVGALTAMGRWRWAWMKKNFIL</sequence>
<accession>A0A380IEE1</accession>
<dbReference type="Pfam" id="PF00476">
    <property type="entry name" value="DNA_pol_A"/>
    <property type="match status" value="1"/>
</dbReference>
<gene>
    <name evidence="6" type="primary">polA_1</name>
    <name evidence="6" type="ORF">NCTC12957_00846</name>
</gene>
<dbReference type="EMBL" id="UHEN01000001">
    <property type="protein sequence ID" value="SUN06844.1"/>
    <property type="molecule type" value="Genomic_DNA"/>
</dbReference>
<dbReference type="InterPro" id="IPR002298">
    <property type="entry name" value="DNA_polymerase_A"/>
</dbReference>
<evidence type="ECO:0000256" key="1">
    <source>
        <dbReference type="ARBA" id="ARBA00012417"/>
    </source>
</evidence>
<protein>
    <recommendedName>
        <fullName evidence="1">DNA-directed DNA polymerase</fullName>
        <ecNumber evidence="1">2.7.7.7</ecNumber>
    </recommendedName>
</protein>
<evidence type="ECO:0000256" key="2">
    <source>
        <dbReference type="ARBA" id="ARBA00022705"/>
    </source>
</evidence>
<name>A0A380IEE1_STRAI</name>
<dbReference type="GO" id="GO:0006261">
    <property type="term" value="P:DNA-templated DNA replication"/>
    <property type="evidence" value="ECO:0007669"/>
    <property type="project" value="InterPro"/>
</dbReference>
<feature type="domain" description="DNA-directed DNA polymerase family A palm" evidence="5">
    <location>
        <begin position="366"/>
        <end position="472"/>
    </location>
</feature>
<dbReference type="PANTHER" id="PTHR10133:SF27">
    <property type="entry name" value="DNA POLYMERASE NU"/>
    <property type="match status" value="1"/>
</dbReference>
<dbReference type="GO" id="GO:0006302">
    <property type="term" value="P:double-strand break repair"/>
    <property type="evidence" value="ECO:0007669"/>
    <property type="project" value="TreeGrafter"/>
</dbReference>
<dbReference type="Gene3D" id="1.10.150.20">
    <property type="entry name" value="5' to 3' exonuclease, C-terminal subdomain"/>
    <property type="match status" value="1"/>
</dbReference>
<organism evidence="6 7">
    <name type="scientific">Streptococcus acidominimus</name>
    <dbReference type="NCBI Taxonomy" id="1326"/>
    <lineage>
        <taxon>Bacteria</taxon>
        <taxon>Bacillati</taxon>
        <taxon>Bacillota</taxon>
        <taxon>Bacilli</taxon>
        <taxon>Lactobacillales</taxon>
        <taxon>Streptococcaceae</taxon>
        <taxon>Streptococcus</taxon>
    </lineage>
</organism>
<proteinExistence type="predicted"/>
<evidence type="ECO:0000256" key="3">
    <source>
        <dbReference type="ARBA" id="ARBA00022763"/>
    </source>
</evidence>
<keyword evidence="6" id="KW-0808">Transferase</keyword>
<keyword evidence="2" id="KW-0235">DNA replication</keyword>
<dbReference type="InterPro" id="IPR012337">
    <property type="entry name" value="RNaseH-like_sf"/>
</dbReference>
<dbReference type="Gene3D" id="3.30.70.370">
    <property type="match status" value="1"/>
</dbReference>
<evidence type="ECO:0000313" key="6">
    <source>
        <dbReference type="EMBL" id="SUN06844.1"/>
    </source>
</evidence>
<dbReference type="Proteomes" id="UP000255213">
    <property type="component" value="Unassembled WGS sequence"/>
</dbReference>
<dbReference type="GO" id="GO:0003887">
    <property type="term" value="F:DNA-directed DNA polymerase activity"/>
    <property type="evidence" value="ECO:0007669"/>
    <property type="project" value="UniProtKB-EC"/>
</dbReference>